<dbReference type="SUPFAM" id="SSF46785">
    <property type="entry name" value="Winged helix' DNA-binding domain"/>
    <property type="match status" value="1"/>
</dbReference>
<reference evidence="5 6" key="1">
    <citation type="submission" date="2020-10" db="EMBL/GenBank/DDBJ databases">
        <title>Haloactinobacterium sp. RN3S43, a bacterium isolated from saline soil.</title>
        <authorList>
            <person name="Sun J.-Q."/>
        </authorList>
    </citation>
    <scope>NUCLEOTIDE SEQUENCE [LARGE SCALE GENOMIC DNA]</scope>
    <source>
        <strain evidence="5 6">RN3S43</strain>
    </source>
</reference>
<dbReference type="PANTHER" id="PTHR43537:SF5">
    <property type="entry name" value="UXU OPERON TRANSCRIPTIONAL REGULATOR"/>
    <property type="match status" value="1"/>
</dbReference>
<dbReference type="InterPro" id="IPR036388">
    <property type="entry name" value="WH-like_DNA-bd_sf"/>
</dbReference>
<gene>
    <name evidence="5" type="ORF">IM660_19310</name>
</gene>
<evidence type="ECO:0000256" key="3">
    <source>
        <dbReference type="ARBA" id="ARBA00023163"/>
    </source>
</evidence>
<evidence type="ECO:0000313" key="5">
    <source>
        <dbReference type="EMBL" id="QOR70689.1"/>
    </source>
</evidence>
<dbReference type="Pfam" id="PF00392">
    <property type="entry name" value="GntR"/>
    <property type="match status" value="1"/>
</dbReference>
<dbReference type="PRINTS" id="PR00035">
    <property type="entry name" value="HTHGNTR"/>
</dbReference>
<dbReference type="InterPro" id="IPR011711">
    <property type="entry name" value="GntR_C"/>
</dbReference>
<accession>A0A7M1SSZ8</accession>
<keyword evidence="1" id="KW-0805">Transcription regulation</keyword>
<dbReference type="EMBL" id="CP063169">
    <property type="protein sequence ID" value="QOR70689.1"/>
    <property type="molecule type" value="Genomic_DNA"/>
</dbReference>
<dbReference type="GO" id="GO:0003677">
    <property type="term" value="F:DNA binding"/>
    <property type="evidence" value="ECO:0007669"/>
    <property type="project" value="UniProtKB-KW"/>
</dbReference>
<dbReference type="KEGG" id="halt:IM660_19310"/>
<sequence length="233" mass="25830">MIPNAGSAGADLQELAQRHHTAYRSVGAMVYGLLQEAILSGTLRPGQKLRQETLAEQIGVSRLPVRSALIQLESDGLVEFHDRRGATVRSISPDQAKEVYRIRALLEVDALKQSMKRSSPERVERLRDLAKAADGQHEGPEFVEARTQFYAELYDAEHNPITWEMIEQLRLKMGRYVLGWRVVGGSHTHSHEDLVDAFASGDATKASALLRKHLAEVLKGVLGWLEAEATGTD</sequence>
<dbReference type="PROSITE" id="PS50949">
    <property type="entry name" value="HTH_GNTR"/>
    <property type="match status" value="1"/>
</dbReference>
<organism evidence="5 6">
    <name type="scientific">Ruania alkalisoli</name>
    <dbReference type="NCBI Taxonomy" id="2779775"/>
    <lineage>
        <taxon>Bacteria</taxon>
        <taxon>Bacillati</taxon>
        <taxon>Actinomycetota</taxon>
        <taxon>Actinomycetes</taxon>
        <taxon>Micrococcales</taxon>
        <taxon>Ruaniaceae</taxon>
        <taxon>Ruania</taxon>
    </lineage>
</organism>
<evidence type="ECO:0000256" key="2">
    <source>
        <dbReference type="ARBA" id="ARBA00023125"/>
    </source>
</evidence>
<protein>
    <submittedName>
        <fullName evidence="5">GntR family transcriptional regulator</fullName>
    </submittedName>
</protein>
<dbReference type="Proteomes" id="UP000593758">
    <property type="component" value="Chromosome"/>
</dbReference>
<dbReference type="PANTHER" id="PTHR43537">
    <property type="entry name" value="TRANSCRIPTIONAL REGULATOR, GNTR FAMILY"/>
    <property type="match status" value="1"/>
</dbReference>
<evidence type="ECO:0000256" key="1">
    <source>
        <dbReference type="ARBA" id="ARBA00023015"/>
    </source>
</evidence>
<dbReference type="SMART" id="SM00345">
    <property type="entry name" value="HTH_GNTR"/>
    <property type="match status" value="1"/>
</dbReference>
<name>A0A7M1SSZ8_9MICO</name>
<dbReference type="RefSeq" id="WP_193497364.1">
    <property type="nucleotide sequence ID" value="NZ_CP063169.1"/>
</dbReference>
<dbReference type="InterPro" id="IPR036390">
    <property type="entry name" value="WH_DNA-bd_sf"/>
</dbReference>
<dbReference type="InterPro" id="IPR000524">
    <property type="entry name" value="Tscrpt_reg_HTH_GntR"/>
</dbReference>
<feature type="domain" description="HTH gntR-type" evidence="4">
    <location>
        <begin position="24"/>
        <end position="91"/>
    </location>
</feature>
<keyword evidence="2" id="KW-0238">DNA-binding</keyword>
<dbReference type="Pfam" id="PF07729">
    <property type="entry name" value="FCD"/>
    <property type="match status" value="1"/>
</dbReference>
<dbReference type="GO" id="GO:0003700">
    <property type="term" value="F:DNA-binding transcription factor activity"/>
    <property type="evidence" value="ECO:0007669"/>
    <property type="project" value="InterPro"/>
</dbReference>
<keyword evidence="6" id="KW-1185">Reference proteome</keyword>
<dbReference type="SUPFAM" id="SSF48008">
    <property type="entry name" value="GntR ligand-binding domain-like"/>
    <property type="match status" value="1"/>
</dbReference>
<keyword evidence="3" id="KW-0804">Transcription</keyword>
<dbReference type="InterPro" id="IPR008920">
    <property type="entry name" value="TF_FadR/GntR_C"/>
</dbReference>
<proteinExistence type="predicted"/>
<dbReference type="CDD" id="cd07377">
    <property type="entry name" value="WHTH_GntR"/>
    <property type="match status" value="1"/>
</dbReference>
<dbReference type="AlphaFoldDB" id="A0A7M1SSZ8"/>
<evidence type="ECO:0000259" key="4">
    <source>
        <dbReference type="PROSITE" id="PS50949"/>
    </source>
</evidence>
<dbReference type="SMART" id="SM00895">
    <property type="entry name" value="FCD"/>
    <property type="match status" value="1"/>
</dbReference>
<evidence type="ECO:0000313" key="6">
    <source>
        <dbReference type="Proteomes" id="UP000593758"/>
    </source>
</evidence>
<dbReference type="Gene3D" id="1.10.10.10">
    <property type="entry name" value="Winged helix-like DNA-binding domain superfamily/Winged helix DNA-binding domain"/>
    <property type="match status" value="1"/>
</dbReference>
<dbReference type="Gene3D" id="1.20.120.530">
    <property type="entry name" value="GntR ligand-binding domain-like"/>
    <property type="match status" value="1"/>
</dbReference>